<organism evidence="6 7">
    <name type="scientific">Zalerion maritima</name>
    <dbReference type="NCBI Taxonomy" id="339359"/>
    <lineage>
        <taxon>Eukaryota</taxon>
        <taxon>Fungi</taxon>
        <taxon>Dikarya</taxon>
        <taxon>Ascomycota</taxon>
        <taxon>Pezizomycotina</taxon>
        <taxon>Sordariomycetes</taxon>
        <taxon>Lulworthiomycetidae</taxon>
        <taxon>Lulworthiales</taxon>
        <taxon>Lulworthiaceae</taxon>
        <taxon>Zalerion</taxon>
    </lineage>
</organism>
<evidence type="ECO:0000256" key="4">
    <source>
        <dbReference type="ARBA" id="ARBA00023326"/>
    </source>
</evidence>
<evidence type="ECO:0000256" key="1">
    <source>
        <dbReference type="ARBA" id="ARBA00007495"/>
    </source>
</evidence>
<evidence type="ECO:0000313" key="6">
    <source>
        <dbReference type="EMBL" id="KAJ2903185.1"/>
    </source>
</evidence>
<dbReference type="AlphaFoldDB" id="A0AAD5RSH3"/>
<proteinExistence type="inferred from homology"/>
<comment type="similarity">
    <text evidence="1">Belongs to the glycosyl hydrolase 10 (cellulase F) family.</text>
</comment>
<comment type="caution">
    <text evidence="6">The sequence shown here is derived from an EMBL/GenBank/DDBJ whole genome shotgun (WGS) entry which is preliminary data.</text>
</comment>
<reference evidence="6" key="1">
    <citation type="submission" date="2022-07" db="EMBL/GenBank/DDBJ databases">
        <title>Draft genome sequence of Zalerion maritima ATCC 34329, a (micro)plastics degrading marine fungus.</title>
        <authorList>
            <person name="Paco A."/>
            <person name="Goncalves M.F.M."/>
            <person name="Rocha-Santos T.A.P."/>
            <person name="Alves A."/>
        </authorList>
    </citation>
    <scope>NUCLEOTIDE SEQUENCE</scope>
    <source>
        <strain evidence="6">ATCC 34329</strain>
    </source>
</reference>
<gene>
    <name evidence="6" type="ORF">MKZ38_010317</name>
</gene>
<dbReference type="Gene3D" id="3.20.20.80">
    <property type="entry name" value="Glycosidases"/>
    <property type="match status" value="1"/>
</dbReference>
<dbReference type="GO" id="GO:0000272">
    <property type="term" value="P:polysaccharide catabolic process"/>
    <property type="evidence" value="ECO:0007669"/>
    <property type="project" value="UniProtKB-KW"/>
</dbReference>
<dbReference type="EMBL" id="JAKWBI020000089">
    <property type="protein sequence ID" value="KAJ2903185.1"/>
    <property type="molecule type" value="Genomic_DNA"/>
</dbReference>
<protein>
    <submittedName>
        <fullName evidence="6">Extracellular endo-1,4-beta-xylanase</fullName>
    </submittedName>
</protein>
<dbReference type="Pfam" id="PF00331">
    <property type="entry name" value="Glyco_hydro_10"/>
    <property type="match status" value="1"/>
</dbReference>
<dbReference type="InterPro" id="IPR001000">
    <property type="entry name" value="GH10_dom"/>
</dbReference>
<keyword evidence="4" id="KW-0624">Polysaccharide degradation</keyword>
<dbReference type="Proteomes" id="UP001201980">
    <property type="component" value="Unassembled WGS sequence"/>
</dbReference>
<keyword evidence="7" id="KW-1185">Reference proteome</keyword>
<evidence type="ECO:0000256" key="3">
    <source>
        <dbReference type="ARBA" id="ARBA00023277"/>
    </source>
</evidence>
<keyword evidence="3" id="KW-0119">Carbohydrate metabolism</keyword>
<dbReference type="InterPro" id="IPR017853">
    <property type="entry name" value="GH"/>
</dbReference>
<sequence length="98" mass="10485">MASLSKGISKAARAARQRAFPDLFASVEVIREVAITELNAANAPANDYAAVSQACLEVDTCVGFTVWGVHDQDSWCSNTSPLLFSCNFQPKSGPLGHR</sequence>
<keyword evidence="2" id="KW-0378">Hydrolase</keyword>
<accession>A0AAD5RSH3</accession>
<evidence type="ECO:0000259" key="5">
    <source>
        <dbReference type="Pfam" id="PF00331"/>
    </source>
</evidence>
<name>A0AAD5RSH3_9PEZI</name>
<evidence type="ECO:0000256" key="2">
    <source>
        <dbReference type="ARBA" id="ARBA00022801"/>
    </source>
</evidence>
<dbReference type="SUPFAM" id="SSF51445">
    <property type="entry name" value="(Trans)glycosidases"/>
    <property type="match status" value="1"/>
</dbReference>
<evidence type="ECO:0000313" key="7">
    <source>
        <dbReference type="Proteomes" id="UP001201980"/>
    </source>
</evidence>
<feature type="domain" description="GH10" evidence="5">
    <location>
        <begin position="31"/>
        <end position="92"/>
    </location>
</feature>
<dbReference type="GO" id="GO:0031176">
    <property type="term" value="F:endo-1,4-beta-xylanase activity"/>
    <property type="evidence" value="ECO:0007669"/>
    <property type="project" value="UniProtKB-ARBA"/>
</dbReference>